<dbReference type="InterPro" id="IPR018108">
    <property type="entry name" value="MCP_transmembrane"/>
</dbReference>
<evidence type="ECO:0000313" key="13">
    <source>
        <dbReference type="Proteomes" id="UP001251528"/>
    </source>
</evidence>
<evidence type="ECO:0000256" key="4">
    <source>
        <dbReference type="ARBA" id="ARBA00022737"/>
    </source>
</evidence>
<keyword evidence="6 10" id="KW-1133">Transmembrane helix</keyword>
<evidence type="ECO:0000313" key="12">
    <source>
        <dbReference type="EMBL" id="KAK2609051.1"/>
    </source>
</evidence>
<dbReference type="InterPro" id="IPR023395">
    <property type="entry name" value="MCP_dom_sf"/>
</dbReference>
<keyword evidence="13" id="KW-1185">Reference proteome</keyword>
<evidence type="ECO:0000256" key="10">
    <source>
        <dbReference type="HAMAP-Rule" id="MF_03064"/>
    </source>
</evidence>
<keyword evidence="8 10" id="KW-0472">Membrane</keyword>
<keyword evidence="4 10" id="KW-0677">Repeat</keyword>
<dbReference type="GO" id="GO:0015187">
    <property type="term" value="F:glycine transmembrane transporter activity"/>
    <property type="evidence" value="ECO:0007669"/>
    <property type="project" value="UniProtKB-UniRule"/>
</dbReference>
<dbReference type="AlphaFoldDB" id="A0AAJ0G2Y4"/>
<evidence type="ECO:0000256" key="7">
    <source>
        <dbReference type="ARBA" id="ARBA00023128"/>
    </source>
</evidence>
<feature type="repeat" description="Solcar" evidence="11">
    <location>
        <begin position="9"/>
        <end position="92"/>
    </location>
</feature>
<evidence type="ECO:0000256" key="11">
    <source>
        <dbReference type="PROSITE-ProRule" id="PRU00282"/>
    </source>
</evidence>
<feature type="repeat" description="Solcar" evidence="11">
    <location>
        <begin position="115"/>
        <end position="199"/>
    </location>
</feature>
<evidence type="ECO:0000256" key="9">
    <source>
        <dbReference type="ARBA" id="ARBA00034060"/>
    </source>
</evidence>
<evidence type="ECO:0000256" key="1">
    <source>
        <dbReference type="ARBA" id="ARBA00004141"/>
    </source>
</evidence>
<reference evidence="12" key="1">
    <citation type="submission" date="2023-06" db="EMBL/GenBank/DDBJ databases">
        <title>Conoideocrella luteorostrata (Hypocreales: Clavicipitaceae), a potential biocontrol fungus for elongate hemlock scale in United States Christmas tree production areas.</title>
        <authorList>
            <person name="Barrett H."/>
            <person name="Lovett B."/>
            <person name="Macias A.M."/>
            <person name="Stajich J.E."/>
            <person name="Kasson M.T."/>
        </authorList>
    </citation>
    <scope>NUCLEOTIDE SEQUENCE</scope>
    <source>
        <strain evidence="12">ARSEF 14590</strain>
    </source>
</reference>
<name>A0AAJ0G2Y4_9HYPO</name>
<evidence type="ECO:0000256" key="8">
    <source>
        <dbReference type="ARBA" id="ARBA00023136"/>
    </source>
</evidence>
<organism evidence="12 13">
    <name type="scientific">Conoideocrella luteorostrata</name>
    <dbReference type="NCBI Taxonomy" id="1105319"/>
    <lineage>
        <taxon>Eukaryota</taxon>
        <taxon>Fungi</taxon>
        <taxon>Dikarya</taxon>
        <taxon>Ascomycota</taxon>
        <taxon>Pezizomycotina</taxon>
        <taxon>Sordariomycetes</taxon>
        <taxon>Hypocreomycetidae</taxon>
        <taxon>Hypocreales</taxon>
        <taxon>Clavicipitaceae</taxon>
        <taxon>Conoideocrella</taxon>
    </lineage>
</organism>
<dbReference type="Proteomes" id="UP001251528">
    <property type="component" value="Unassembled WGS sequence"/>
</dbReference>
<dbReference type="Gene3D" id="1.50.40.10">
    <property type="entry name" value="Mitochondrial carrier domain"/>
    <property type="match status" value="1"/>
</dbReference>
<dbReference type="PANTHER" id="PTHR46181:SF3">
    <property type="entry name" value="MITOCHONDRIAL GLYCINE TRANSPORTER"/>
    <property type="match status" value="1"/>
</dbReference>
<dbReference type="PROSITE" id="PS50920">
    <property type="entry name" value="SOLCAR"/>
    <property type="match status" value="3"/>
</dbReference>
<dbReference type="HAMAP" id="MF_03064">
    <property type="entry name" value="SLC25A38"/>
    <property type="match status" value="1"/>
</dbReference>
<feature type="repeat" description="Solcar" evidence="11">
    <location>
        <begin position="220"/>
        <end position="304"/>
    </location>
</feature>
<keyword evidence="3 10" id="KW-0812">Transmembrane</keyword>
<dbReference type="SUPFAM" id="SSF103506">
    <property type="entry name" value="Mitochondrial carrier"/>
    <property type="match status" value="1"/>
</dbReference>
<evidence type="ECO:0000256" key="5">
    <source>
        <dbReference type="ARBA" id="ARBA00022792"/>
    </source>
</evidence>
<comment type="similarity">
    <text evidence="10">Belongs to the mitochondrial carrier (TC 2.A.29) family. SLC25A38 subfamily.</text>
</comment>
<dbReference type="Pfam" id="PF00153">
    <property type="entry name" value="Mito_carr"/>
    <property type="match status" value="3"/>
</dbReference>
<gene>
    <name evidence="12" type="ORF">QQS21_002421</name>
</gene>
<dbReference type="GO" id="GO:0005743">
    <property type="term" value="C:mitochondrial inner membrane"/>
    <property type="evidence" value="ECO:0007669"/>
    <property type="project" value="UniProtKB-SubCell"/>
</dbReference>
<protein>
    <recommendedName>
        <fullName evidence="10">Mitochondrial glycine transporter</fullName>
    </recommendedName>
    <alternativeName>
        <fullName evidence="10">Solute carrier family 25 member 38 homolog</fullName>
    </alternativeName>
</protein>
<evidence type="ECO:0000256" key="3">
    <source>
        <dbReference type="ARBA" id="ARBA00022692"/>
    </source>
</evidence>
<comment type="subcellular location">
    <subcellularLocation>
        <location evidence="1">Membrane</location>
        <topology evidence="1">Multi-pass membrane protein</topology>
    </subcellularLocation>
    <subcellularLocation>
        <location evidence="10">Mitochondrion inner membrane</location>
        <topology evidence="10">Multi-pass membrane protein</topology>
    </subcellularLocation>
</comment>
<sequence>MKENSSAGAKSARHFVSGLGSGIASAVILQPLDLLKTRVQQSGNSPLSVCWKKIRQSPHVARTLWRGTVPSALRTGFGSALYFTTLNAIRQNLKQTNTSRSQILQPNGSSALPALTNWANLASGAAARTFAGFVLMPLTVIKVRFESSLYSYSSMASAAVDIRRRDGLRGFFSGFGATAFRDAPYAGMYVLVYEMLKNPLGSLAAPSRISNEPPKMKVSVANAVNFTSGILAGATCSAVSNPFDAVKTRIQLQPRRYRNMWQAGYTMVVEDGFRSLWDGMALRMSRKALSSALAWTIYEELIRRLSAV</sequence>
<comment type="caution">
    <text evidence="12">The sequence shown here is derived from an EMBL/GenBank/DDBJ whole genome shotgun (WGS) entry which is preliminary data.</text>
</comment>
<dbReference type="InterPro" id="IPR030847">
    <property type="entry name" value="Hem25/SLC25A38"/>
</dbReference>
<keyword evidence="5 10" id="KW-0999">Mitochondrion inner membrane</keyword>
<comment type="catalytic activity">
    <reaction evidence="9 10">
        <text>glycine(in) = glycine(out)</text>
        <dbReference type="Rhea" id="RHEA:70715"/>
        <dbReference type="ChEBI" id="CHEBI:57305"/>
    </reaction>
</comment>
<accession>A0AAJ0G2Y4</accession>
<keyword evidence="2 10" id="KW-0813">Transport</keyword>
<dbReference type="PANTHER" id="PTHR46181">
    <property type="entry name" value="MITOCHONDRIAL GLYCINE TRANSPORTER"/>
    <property type="match status" value="1"/>
</dbReference>
<keyword evidence="7 10" id="KW-0496">Mitochondrion</keyword>
<evidence type="ECO:0000256" key="6">
    <source>
        <dbReference type="ARBA" id="ARBA00022989"/>
    </source>
</evidence>
<proteinExistence type="inferred from homology"/>
<dbReference type="GO" id="GO:1904983">
    <property type="term" value="P:glycine import into mitochondrion"/>
    <property type="evidence" value="ECO:0007669"/>
    <property type="project" value="UniProtKB-UniRule"/>
</dbReference>
<dbReference type="EMBL" id="JASWJB010000028">
    <property type="protein sequence ID" value="KAK2609051.1"/>
    <property type="molecule type" value="Genomic_DNA"/>
</dbReference>
<comment type="function">
    <text evidence="10">Mitochondrial glycine transporter that imports glycine into the mitochondrial matrix. Plays an important role in providing glycine for the first enzymatic step in heme biosynthesis, the condensation of glycine with succinyl-CoA to produce 5-aminolevulinate (ALA) in the miochondrial matrix.</text>
</comment>
<evidence type="ECO:0000256" key="2">
    <source>
        <dbReference type="ARBA" id="ARBA00022448"/>
    </source>
</evidence>